<accession>A0ABQ4GYI4</accession>
<evidence type="ECO:0000313" key="6">
    <source>
        <dbReference type="Proteomes" id="UP000660454"/>
    </source>
</evidence>
<name>A0ABQ4GYI4_9ACTN</name>
<dbReference type="Gene3D" id="3.10.580.10">
    <property type="entry name" value="CBS-domain"/>
    <property type="match status" value="2"/>
</dbReference>
<feature type="domain" description="CBS" evidence="4">
    <location>
        <begin position="20"/>
        <end position="76"/>
    </location>
</feature>
<dbReference type="Pfam" id="PF00571">
    <property type="entry name" value="CBS"/>
    <property type="match status" value="2"/>
</dbReference>
<dbReference type="InterPro" id="IPR046342">
    <property type="entry name" value="CBS_dom_sf"/>
</dbReference>
<dbReference type="EMBL" id="BOOF01000053">
    <property type="protein sequence ID" value="GIH66445.1"/>
    <property type="molecule type" value="Genomic_DNA"/>
</dbReference>
<evidence type="ECO:0000259" key="4">
    <source>
        <dbReference type="PROSITE" id="PS51371"/>
    </source>
</evidence>
<evidence type="ECO:0000256" key="1">
    <source>
        <dbReference type="ARBA" id="ARBA00023122"/>
    </source>
</evidence>
<comment type="caution">
    <text evidence="5">The sequence shown here is derived from an EMBL/GenBank/DDBJ whole genome shotgun (WGS) entry which is preliminary data.</text>
</comment>
<proteinExistence type="predicted"/>
<dbReference type="SUPFAM" id="SSF54631">
    <property type="entry name" value="CBS-domain pair"/>
    <property type="match status" value="1"/>
</dbReference>
<dbReference type="InterPro" id="IPR051257">
    <property type="entry name" value="Diverse_CBS-Domain"/>
</dbReference>
<dbReference type="Proteomes" id="UP000660454">
    <property type="component" value="Unassembled WGS sequence"/>
</dbReference>
<evidence type="ECO:0000313" key="5">
    <source>
        <dbReference type="EMBL" id="GIH66445.1"/>
    </source>
</evidence>
<reference evidence="5 6" key="1">
    <citation type="submission" date="2021-01" db="EMBL/GenBank/DDBJ databases">
        <title>Whole genome shotgun sequence of Microbispora siamensis NBRC 104113.</title>
        <authorList>
            <person name="Komaki H."/>
            <person name="Tamura T."/>
        </authorList>
    </citation>
    <scope>NUCLEOTIDE SEQUENCE [LARGE SCALE GENOMIC DNA]</scope>
    <source>
        <strain evidence="5 6">NBRC 104113</strain>
    </source>
</reference>
<dbReference type="PANTHER" id="PTHR43080:SF29">
    <property type="entry name" value="OS02G0818000 PROTEIN"/>
    <property type="match status" value="1"/>
</dbReference>
<keyword evidence="1 2" id="KW-0129">CBS domain</keyword>
<dbReference type="SMART" id="SM00116">
    <property type="entry name" value="CBS"/>
    <property type="match status" value="2"/>
</dbReference>
<evidence type="ECO:0000256" key="2">
    <source>
        <dbReference type="PROSITE-ProRule" id="PRU00703"/>
    </source>
</evidence>
<feature type="region of interest" description="Disordered" evidence="3">
    <location>
        <begin position="154"/>
        <end position="176"/>
    </location>
</feature>
<protein>
    <recommendedName>
        <fullName evidence="4">CBS domain-containing protein</fullName>
    </recommendedName>
</protein>
<dbReference type="PANTHER" id="PTHR43080">
    <property type="entry name" value="CBS DOMAIN-CONTAINING PROTEIN CBSX3, MITOCHONDRIAL"/>
    <property type="match status" value="1"/>
</dbReference>
<keyword evidence="6" id="KW-1185">Reference proteome</keyword>
<gene>
    <name evidence="5" type="ORF">Msi02_72620</name>
</gene>
<dbReference type="PROSITE" id="PS51371">
    <property type="entry name" value="CBS"/>
    <property type="match status" value="2"/>
</dbReference>
<sequence>MEMARGGTMTVEAMTAADVMSRVLVTVKPDESPLMAWELMRRGSMHHLPVVDANSRIIGVLTREDIAAHWSGGPAEQSSSQVRQLLSGRRCPHVPPDASLPAVAAVMLESAVDVVPVIGASGALQGLVTVTDVLVAVAGRRGASPRHEEVSAGMFRLEPVLPPKPSRTAEDQQQGP</sequence>
<feature type="domain" description="CBS" evidence="4">
    <location>
        <begin position="87"/>
        <end position="144"/>
    </location>
</feature>
<organism evidence="5 6">
    <name type="scientific">Microbispora siamensis</name>
    <dbReference type="NCBI Taxonomy" id="564413"/>
    <lineage>
        <taxon>Bacteria</taxon>
        <taxon>Bacillati</taxon>
        <taxon>Actinomycetota</taxon>
        <taxon>Actinomycetes</taxon>
        <taxon>Streptosporangiales</taxon>
        <taxon>Streptosporangiaceae</taxon>
        <taxon>Microbispora</taxon>
    </lineage>
</organism>
<dbReference type="InterPro" id="IPR000644">
    <property type="entry name" value="CBS_dom"/>
</dbReference>
<evidence type="ECO:0000256" key="3">
    <source>
        <dbReference type="SAM" id="MobiDB-lite"/>
    </source>
</evidence>